<keyword evidence="4" id="KW-0456">Lyase</keyword>
<dbReference type="EC" id="4.4.1.13" evidence="2"/>
<dbReference type="InterPro" id="IPR027619">
    <property type="entry name" value="C-S_lyase_PatB-like"/>
</dbReference>
<evidence type="ECO:0000313" key="7">
    <source>
        <dbReference type="EMBL" id="GGD09027.1"/>
    </source>
</evidence>
<dbReference type="Pfam" id="PF00155">
    <property type="entry name" value="Aminotran_1_2"/>
    <property type="match status" value="1"/>
</dbReference>
<gene>
    <name evidence="7" type="ORF">GCM10007418_30150</name>
</gene>
<dbReference type="Proteomes" id="UP000638188">
    <property type="component" value="Unassembled WGS sequence"/>
</dbReference>
<dbReference type="PANTHER" id="PTHR43525">
    <property type="entry name" value="PROTEIN MALY"/>
    <property type="match status" value="1"/>
</dbReference>
<dbReference type="SUPFAM" id="SSF53383">
    <property type="entry name" value="PLP-dependent transferases"/>
    <property type="match status" value="1"/>
</dbReference>
<evidence type="ECO:0000256" key="3">
    <source>
        <dbReference type="ARBA" id="ARBA00022898"/>
    </source>
</evidence>
<comment type="caution">
    <text evidence="7">The sequence shown here is derived from an EMBL/GenBank/DDBJ whole genome shotgun (WGS) entry which is preliminary data.</text>
</comment>
<dbReference type="InterPro" id="IPR015421">
    <property type="entry name" value="PyrdxlP-dep_Trfase_major"/>
</dbReference>
<feature type="domain" description="Aminotransferase class I/classII large" evidence="6">
    <location>
        <begin position="57"/>
        <end position="400"/>
    </location>
</feature>
<accession>A0ABQ1Q1A4</accession>
<evidence type="ECO:0000256" key="4">
    <source>
        <dbReference type="ARBA" id="ARBA00023239"/>
    </source>
</evidence>
<dbReference type="InterPro" id="IPR015422">
    <property type="entry name" value="PyrdxlP-dep_Trfase_small"/>
</dbReference>
<dbReference type="Gene3D" id="3.90.1150.10">
    <property type="entry name" value="Aspartate Aminotransferase, domain 1"/>
    <property type="match status" value="1"/>
</dbReference>
<organism evidence="7 8">
    <name type="scientific">Halopseudomonas salina</name>
    <dbReference type="NCBI Taxonomy" id="1323744"/>
    <lineage>
        <taxon>Bacteria</taxon>
        <taxon>Pseudomonadati</taxon>
        <taxon>Pseudomonadota</taxon>
        <taxon>Gammaproteobacteria</taxon>
        <taxon>Pseudomonadales</taxon>
        <taxon>Pseudomonadaceae</taxon>
        <taxon>Halopseudomonas</taxon>
    </lineage>
</organism>
<evidence type="ECO:0000256" key="2">
    <source>
        <dbReference type="ARBA" id="ARBA00012224"/>
    </source>
</evidence>
<keyword evidence="7" id="KW-0032">Aminotransferase</keyword>
<proteinExistence type="inferred from homology"/>
<evidence type="ECO:0000256" key="5">
    <source>
        <dbReference type="ARBA" id="ARBA00037974"/>
    </source>
</evidence>
<keyword evidence="7" id="KW-0808">Transferase</keyword>
<name>A0ABQ1Q1A4_9GAMM</name>
<keyword evidence="3" id="KW-0663">Pyridoxal phosphate</keyword>
<dbReference type="CDD" id="cd00609">
    <property type="entry name" value="AAT_like"/>
    <property type="match status" value="1"/>
</dbReference>
<dbReference type="Gene3D" id="3.40.640.10">
    <property type="entry name" value="Type I PLP-dependent aspartate aminotransferase-like (Major domain)"/>
    <property type="match status" value="1"/>
</dbReference>
<comment type="similarity">
    <text evidence="5">Belongs to the class-II pyridoxal-phosphate-dependent aminotransferase family. MalY/PatB cystathionine beta-lyase subfamily.</text>
</comment>
<evidence type="ECO:0000313" key="8">
    <source>
        <dbReference type="Proteomes" id="UP000638188"/>
    </source>
</evidence>
<protein>
    <recommendedName>
        <fullName evidence="2">cysteine-S-conjugate beta-lyase</fullName>
        <ecNumber evidence="2">4.4.1.13</ecNumber>
    </recommendedName>
</protein>
<reference evidence="8" key="1">
    <citation type="journal article" date="2019" name="Int. J. Syst. Evol. Microbiol.">
        <title>The Global Catalogue of Microorganisms (GCM) 10K type strain sequencing project: providing services to taxonomists for standard genome sequencing and annotation.</title>
        <authorList>
            <consortium name="The Broad Institute Genomics Platform"/>
            <consortium name="The Broad Institute Genome Sequencing Center for Infectious Disease"/>
            <person name="Wu L."/>
            <person name="Ma J."/>
        </authorList>
    </citation>
    <scope>NUCLEOTIDE SEQUENCE [LARGE SCALE GENOMIC DNA]</scope>
    <source>
        <strain evidence="8">CGMCC 1.12482</strain>
    </source>
</reference>
<keyword evidence="8" id="KW-1185">Reference proteome</keyword>
<dbReference type="NCBIfam" id="TIGR04350">
    <property type="entry name" value="C_S_lyase_PatB"/>
    <property type="match status" value="1"/>
</dbReference>
<dbReference type="EMBL" id="BMFF01000007">
    <property type="protein sequence ID" value="GGD09027.1"/>
    <property type="molecule type" value="Genomic_DNA"/>
</dbReference>
<dbReference type="InterPro" id="IPR051798">
    <property type="entry name" value="Class-II_PLP-Dep_Aminotrans"/>
</dbReference>
<evidence type="ECO:0000256" key="1">
    <source>
        <dbReference type="ARBA" id="ARBA00001933"/>
    </source>
</evidence>
<evidence type="ECO:0000259" key="6">
    <source>
        <dbReference type="Pfam" id="PF00155"/>
    </source>
</evidence>
<dbReference type="GO" id="GO:0008483">
    <property type="term" value="F:transaminase activity"/>
    <property type="evidence" value="ECO:0007669"/>
    <property type="project" value="UniProtKB-KW"/>
</dbReference>
<dbReference type="InterPro" id="IPR004839">
    <property type="entry name" value="Aminotransferase_I/II_large"/>
</dbReference>
<sequence>MLLGGHNGNARESNTVAVNSIIDFDQQIERSNTNSVKFDALNAVFGSEDVLPMWVADTDFAAPEAVVQALIARAQHPVYGYSLFPDSLYHSMIDWFAQRHNWQIKREWIMLAPGVVPSLHAVAMAFAAEGEGIIVQPPVYPPFFAAAAKTGRSLVLNPLVRRDGEYRMDLEQLEQCAPQARVLALCSPHNPVGRVWREGELRALLDIARRHNLLILSDDIHCDLTFPGHSHTMLAALATEQDQIITAVAPSKTFNIAGMGLSALVVPDPAHRQALKTTFEAMHIEPANPFSIAAFEAAYSQGGPWLDALLDYLQGNVQLVSGYLTEHIPEIRMDQPEGTYLLWLDCSDLGMSDSELKRFFIREARVGMNPGVSFGEAGSGYMRLNIGTRRAVVQQAMERIAQAVRELKRT</sequence>
<comment type="cofactor">
    <cofactor evidence="1">
        <name>pyridoxal 5'-phosphate</name>
        <dbReference type="ChEBI" id="CHEBI:597326"/>
    </cofactor>
</comment>
<dbReference type="InterPro" id="IPR015424">
    <property type="entry name" value="PyrdxlP-dep_Trfase"/>
</dbReference>
<dbReference type="PANTHER" id="PTHR43525:SF1">
    <property type="entry name" value="PROTEIN MALY"/>
    <property type="match status" value="1"/>
</dbReference>